<accession>A9U3F6</accession>
<proteinExistence type="predicted"/>
<evidence type="ECO:0000313" key="1">
    <source>
        <dbReference type="EMBL" id="EDQ49807.1"/>
    </source>
</evidence>
<reference evidence="1" key="1">
    <citation type="journal article" date="2008" name="Science">
        <title>The Physcomitrella genome reveals evolutionary insights into the conquest of land by plants.</title>
        <authorList>
            <person name="Rensing S."/>
            <person name="Lang D."/>
            <person name="Zimmer A."/>
            <person name="Terry A."/>
            <person name="Salamov A."/>
            <person name="Shapiro H."/>
            <person name="Nishiyama T."/>
            <person name="Perroud P.-F."/>
            <person name="Lindquist E."/>
            <person name="Kamisugi Y."/>
            <person name="Tanahashi T."/>
            <person name="Sakakibara K."/>
            <person name="Fujita T."/>
            <person name="Oishi K."/>
            <person name="Shin-I T."/>
            <person name="Kuroki Y."/>
            <person name="Toyoda A."/>
            <person name="Suzuki Y."/>
            <person name="Hashimoto A."/>
            <person name="Yamaguchi K."/>
            <person name="Sugano A."/>
            <person name="Kohara Y."/>
            <person name="Fujiyama A."/>
            <person name="Anterola A."/>
            <person name="Aoki S."/>
            <person name="Ashton N."/>
            <person name="Barbazuk W.B."/>
            <person name="Barker E."/>
            <person name="Bennetzen J."/>
            <person name="Bezanilla M."/>
            <person name="Blankenship R."/>
            <person name="Cho S.H."/>
            <person name="Dutcher S."/>
            <person name="Estelle M."/>
            <person name="Fawcett J.A."/>
            <person name="Gundlach H."/>
            <person name="Hanada K."/>
            <person name="Heyl A."/>
            <person name="Hicks K.A."/>
            <person name="Hugh J."/>
            <person name="Lohr M."/>
            <person name="Mayer K."/>
            <person name="Melkozernov A."/>
            <person name="Murata T."/>
            <person name="Nelson D."/>
            <person name="Pils B."/>
            <person name="Prigge M."/>
            <person name="Reiss B."/>
            <person name="Renner T."/>
            <person name="Rombauts S."/>
            <person name="Rushton P."/>
            <person name="Sanderfoot A."/>
            <person name="Schween G."/>
            <person name="Shiu S.-H."/>
            <person name="Stueber K."/>
            <person name="Theodoulou F.L."/>
            <person name="Tu H."/>
            <person name="Van de Peer Y."/>
            <person name="Verrier P.J."/>
            <person name="Waters E."/>
            <person name="Wood A."/>
            <person name="Yang L."/>
            <person name="Cove D."/>
            <person name="Cuming A."/>
            <person name="Hasebe M."/>
            <person name="Lucas S."/>
            <person name="Mishler D.B."/>
            <person name="Reski R."/>
            <person name="Grigoriev I."/>
            <person name="Quatrano R.S."/>
            <person name="Boore J.L."/>
        </authorList>
    </citation>
    <scope>NUCLEOTIDE SEQUENCE [LARGE SCALE GENOMIC DNA]</scope>
</reference>
<dbReference type="EMBL" id="DS545345">
    <property type="protein sequence ID" value="EDQ49807.1"/>
    <property type="molecule type" value="Genomic_DNA"/>
</dbReference>
<name>A9U3F6_PHYPA</name>
<protein>
    <submittedName>
        <fullName evidence="1">Predicted protein</fullName>
    </submittedName>
</protein>
<sequence>MAVSGVSWPSRESHGSPCHVLHQTNRSCAKAPLPCAAPIVVASVTVPVRKIRGTAALVYQLLLFPKQQAVEEEEEDDDGLCRTGPLRPSVAYHRCRRNSAQDLPTTA</sequence>
<gene>
    <name evidence="1" type="ORF">PHYPADRAFT_101283</name>
</gene>
<organism>
    <name type="scientific">Physcomitrium patens</name>
    <name type="common">Spreading-leaved earth moss</name>
    <name type="synonym">Physcomitrella patens</name>
    <dbReference type="NCBI Taxonomy" id="3218"/>
    <lineage>
        <taxon>Eukaryota</taxon>
        <taxon>Viridiplantae</taxon>
        <taxon>Streptophyta</taxon>
        <taxon>Embryophyta</taxon>
        <taxon>Bryophyta</taxon>
        <taxon>Bryophytina</taxon>
        <taxon>Bryopsida</taxon>
        <taxon>Funariidae</taxon>
        <taxon>Funariales</taxon>
        <taxon>Funariaceae</taxon>
        <taxon>Physcomitrium</taxon>
    </lineage>
</organism>
<dbReference type="AlphaFoldDB" id="A9U3F6"/>